<feature type="compositionally biased region" description="Basic and acidic residues" evidence="1">
    <location>
        <begin position="30"/>
        <end position="40"/>
    </location>
</feature>
<dbReference type="Proteomes" id="UP000198211">
    <property type="component" value="Unassembled WGS sequence"/>
</dbReference>
<reference evidence="3" key="1">
    <citation type="submission" date="2017-03" db="EMBL/GenBank/DDBJ databases">
        <title>Phytopthora megakarya and P. palmivora, two closely related causual agents of cacao black pod achieved similar genome size and gene model numbers by different mechanisms.</title>
        <authorList>
            <person name="Ali S."/>
            <person name="Shao J."/>
            <person name="Larry D.J."/>
            <person name="Kronmiller B."/>
            <person name="Shen D."/>
            <person name="Strem M.D."/>
            <person name="Melnick R.L."/>
            <person name="Guiltinan M.J."/>
            <person name="Tyler B.M."/>
            <person name="Meinhardt L.W."/>
            <person name="Bailey B.A."/>
        </authorList>
    </citation>
    <scope>NUCLEOTIDE SEQUENCE [LARGE SCALE GENOMIC DNA]</scope>
    <source>
        <strain evidence="3">zdho120</strain>
    </source>
</reference>
<protein>
    <submittedName>
        <fullName evidence="2">Uncharacterized protein</fullName>
    </submittedName>
</protein>
<accession>A0A225UZP7</accession>
<evidence type="ECO:0000313" key="3">
    <source>
        <dbReference type="Proteomes" id="UP000198211"/>
    </source>
</evidence>
<evidence type="ECO:0000256" key="1">
    <source>
        <dbReference type="SAM" id="MobiDB-lite"/>
    </source>
</evidence>
<dbReference type="EMBL" id="NBNE01009447">
    <property type="protein sequence ID" value="OWY98403.1"/>
    <property type="molecule type" value="Genomic_DNA"/>
</dbReference>
<organism evidence="2 3">
    <name type="scientific">Phytophthora megakarya</name>
    <dbReference type="NCBI Taxonomy" id="4795"/>
    <lineage>
        <taxon>Eukaryota</taxon>
        <taxon>Sar</taxon>
        <taxon>Stramenopiles</taxon>
        <taxon>Oomycota</taxon>
        <taxon>Peronosporomycetes</taxon>
        <taxon>Peronosporales</taxon>
        <taxon>Peronosporaceae</taxon>
        <taxon>Phytophthora</taxon>
    </lineage>
</organism>
<feature type="region of interest" description="Disordered" evidence="1">
    <location>
        <begin position="116"/>
        <end position="135"/>
    </location>
</feature>
<gene>
    <name evidence="2" type="ORF">PHMEG_00030844</name>
</gene>
<sequence length="135" mass="15767">MHKALGIAGLTAQDHLRIAHRRHKQEIKEKEMAASQERRNRWYNNIPKRPARAPEHIRELQVQHLREKHEWEKKMQLAQKTIRANQLVLRQETQAIIANASGTYVRGSYLLKVANDTTKTQRQPPPNDQMIIAAQ</sequence>
<feature type="region of interest" description="Disordered" evidence="1">
    <location>
        <begin position="30"/>
        <end position="50"/>
    </location>
</feature>
<name>A0A225UZP7_9STRA</name>
<dbReference type="AlphaFoldDB" id="A0A225UZP7"/>
<dbReference type="OrthoDB" id="100056at2759"/>
<evidence type="ECO:0000313" key="2">
    <source>
        <dbReference type="EMBL" id="OWY98403.1"/>
    </source>
</evidence>
<keyword evidence="3" id="KW-1185">Reference proteome</keyword>
<comment type="caution">
    <text evidence="2">The sequence shown here is derived from an EMBL/GenBank/DDBJ whole genome shotgun (WGS) entry which is preliminary data.</text>
</comment>
<proteinExistence type="predicted"/>